<evidence type="ECO:0000313" key="3">
    <source>
        <dbReference type="Proteomes" id="UP000199337"/>
    </source>
</evidence>
<proteinExistence type="predicted"/>
<dbReference type="Proteomes" id="UP000199337">
    <property type="component" value="Unassembled WGS sequence"/>
</dbReference>
<dbReference type="EMBL" id="FOOX01000020">
    <property type="protein sequence ID" value="SFH22166.1"/>
    <property type="molecule type" value="Genomic_DNA"/>
</dbReference>
<evidence type="ECO:0000313" key="2">
    <source>
        <dbReference type="EMBL" id="SFH22166.1"/>
    </source>
</evidence>
<protein>
    <submittedName>
        <fullName evidence="2">Uncharacterized protein</fullName>
    </submittedName>
</protein>
<keyword evidence="1" id="KW-0175">Coiled coil</keyword>
<feature type="coiled-coil region" evidence="1">
    <location>
        <begin position="53"/>
        <end position="80"/>
    </location>
</feature>
<reference evidence="3" key="1">
    <citation type="submission" date="2016-10" db="EMBL/GenBank/DDBJ databases">
        <authorList>
            <person name="Varghese N."/>
            <person name="Submissions S."/>
        </authorList>
    </citation>
    <scope>NUCLEOTIDE SEQUENCE [LARGE SCALE GENOMIC DNA]</scope>
    <source>
        <strain evidence="3">DSM 17038</strain>
    </source>
</reference>
<sequence length="95" mass="11222">MTNEEFQTLVLQHFQKVYEKLDSVDKRQIKLENVVTRIETDHGEKLSILLDGHEQKTQILDRHTEQLDRIESKIESHDIQISVLDKTKANKRKAK</sequence>
<dbReference type="STRING" id="341036.SAMN05660649_04317"/>
<keyword evidence="3" id="KW-1185">Reference proteome</keyword>
<dbReference type="OrthoDB" id="1707630at2"/>
<dbReference type="RefSeq" id="WP_092474252.1">
    <property type="nucleotide sequence ID" value="NZ_FOOX01000020.1"/>
</dbReference>
<gene>
    <name evidence="2" type="ORF">SAMN05660649_04317</name>
</gene>
<dbReference type="AlphaFoldDB" id="A0A1I2YB30"/>
<organism evidence="2 3">
    <name type="scientific">Desulfotruncus arcticus DSM 17038</name>
    <dbReference type="NCBI Taxonomy" id="1121424"/>
    <lineage>
        <taxon>Bacteria</taxon>
        <taxon>Bacillati</taxon>
        <taxon>Bacillota</taxon>
        <taxon>Clostridia</taxon>
        <taxon>Eubacteriales</taxon>
        <taxon>Desulfallaceae</taxon>
        <taxon>Desulfotruncus</taxon>
    </lineage>
</organism>
<accession>A0A1I2YB30</accession>
<evidence type="ECO:0000256" key="1">
    <source>
        <dbReference type="SAM" id="Coils"/>
    </source>
</evidence>
<name>A0A1I2YB30_9FIRM</name>